<gene>
    <name evidence="1" type="ORF">B0J12DRAFT_668593</name>
</gene>
<evidence type="ECO:0000313" key="1">
    <source>
        <dbReference type="EMBL" id="KAH7046822.1"/>
    </source>
</evidence>
<evidence type="ECO:0000313" key="2">
    <source>
        <dbReference type="Proteomes" id="UP000774617"/>
    </source>
</evidence>
<sequence length="258" mass="27789">MGSSLVRRCSSSSSSSSAVVLRPCAGCQALHPASHFAAPQLARAPEARRCRGSDGVLRVCPHLAFTYAQMRDVLERAREEAPPEAAKVDVQCGECPRARLRSYPRGPAFRDGYRRQAYCIEQEVELEGLVVEGGSHDGGGGVGDGGGGGGGGDGGRLVVSTRTDFTLDVTLRVLRTVAERHDVFLCNHIRLGEPQTFVTRVLASHRRAAIISMHDCRLCSASAVLRDSLFTGINLKIQRSFSVNSPTDKQWLAQIQSS</sequence>
<comment type="caution">
    <text evidence="1">The sequence shown here is derived from an EMBL/GenBank/DDBJ whole genome shotgun (WGS) entry which is preliminary data.</text>
</comment>
<dbReference type="Proteomes" id="UP000774617">
    <property type="component" value="Unassembled WGS sequence"/>
</dbReference>
<accession>A0ABQ8G7C3</accession>
<protein>
    <submittedName>
        <fullName evidence="1">Uncharacterized protein</fullName>
    </submittedName>
</protein>
<dbReference type="EMBL" id="JAGTJR010000017">
    <property type="protein sequence ID" value="KAH7046822.1"/>
    <property type="molecule type" value="Genomic_DNA"/>
</dbReference>
<organism evidence="1 2">
    <name type="scientific">Macrophomina phaseolina</name>
    <dbReference type="NCBI Taxonomy" id="35725"/>
    <lineage>
        <taxon>Eukaryota</taxon>
        <taxon>Fungi</taxon>
        <taxon>Dikarya</taxon>
        <taxon>Ascomycota</taxon>
        <taxon>Pezizomycotina</taxon>
        <taxon>Dothideomycetes</taxon>
        <taxon>Dothideomycetes incertae sedis</taxon>
        <taxon>Botryosphaeriales</taxon>
        <taxon>Botryosphaeriaceae</taxon>
        <taxon>Macrophomina</taxon>
    </lineage>
</organism>
<proteinExistence type="predicted"/>
<keyword evidence="2" id="KW-1185">Reference proteome</keyword>
<name>A0ABQ8G7C3_9PEZI</name>
<reference evidence="1 2" key="1">
    <citation type="journal article" date="2021" name="Nat. Commun.">
        <title>Genetic determinants of endophytism in the Arabidopsis root mycobiome.</title>
        <authorList>
            <person name="Mesny F."/>
            <person name="Miyauchi S."/>
            <person name="Thiergart T."/>
            <person name="Pickel B."/>
            <person name="Atanasova L."/>
            <person name="Karlsson M."/>
            <person name="Huettel B."/>
            <person name="Barry K.W."/>
            <person name="Haridas S."/>
            <person name="Chen C."/>
            <person name="Bauer D."/>
            <person name="Andreopoulos W."/>
            <person name="Pangilinan J."/>
            <person name="LaButti K."/>
            <person name="Riley R."/>
            <person name="Lipzen A."/>
            <person name="Clum A."/>
            <person name="Drula E."/>
            <person name="Henrissat B."/>
            <person name="Kohler A."/>
            <person name="Grigoriev I.V."/>
            <person name="Martin F.M."/>
            <person name="Hacquard S."/>
        </authorList>
    </citation>
    <scope>NUCLEOTIDE SEQUENCE [LARGE SCALE GENOMIC DNA]</scope>
    <source>
        <strain evidence="1 2">MPI-SDFR-AT-0080</strain>
    </source>
</reference>